<evidence type="ECO:0000313" key="6">
    <source>
        <dbReference type="EMBL" id="SMP61871.1"/>
    </source>
</evidence>
<comment type="similarity">
    <text evidence="1 3">Belongs to the pirin family.</text>
</comment>
<feature type="binding site" evidence="2">
    <location>
        <position position="62"/>
    </location>
    <ligand>
        <name>Fe cation</name>
        <dbReference type="ChEBI" id="CHEBI:24875"/>
    </ligand>
</feature>
<feature type="binding site" evidence="2">
    <location>
        <position position="106"/>
    </location>
    <ligand>
        <name>Fe cation</name>
        <dbReference type="ChEBI" id="CHEBI:24875"/>
    </ligand>
</feature>
<dbReference type="GO" id="GO:0046872">
    <property type="term" value="F:metal ion binding"/>
    <property type="evidence" value="ECO:0007669"/>
    <property type="project" value="UniProtKB-KW"/>
</dbReference>
<dbReference type="InterPro" id="IPR012093">
    <property type="entry name" value="Pirin"/>
</dbReference>
<dbReference type="EMBL" id="FXUF01000009">
    <property type="protein sequence ID" value="SMP61871.1"/>
    <property type="molecule type" value="Genomic_DNA"/>
</dbReference>
<reference evidence="6" key="1">
    <citation type="submission" date="2017-05" db="EMBL/GenBank/DDBJ databases">
        <authorList>
            <person name="Varghese N."/>
            <person name="Submissions S."/>
        </authorList>
    </citation>
    <scope>NUCLEOTIDE SEQUENCE</scope>
    <source>
        <strain evidence="6">Su22</strain>
    </source>
</reference>
<evidence type="ECO:0000259" key="5">
    <source>
        <dbReference type="Pfam" id="PF05726"/>
    </source>
</evidence>
<dbReference type="SUPFAM" id="SSF51182">
    <property type="entry name" value="RmlC-like cupins"/>
    <property type="match status" value="1"/>
</dbReference>
<feature type="domain" description="Pirin N-terminal" evidence="4">
    <location>
        <begin position="26"/>
        <end position="121"/>
    </location>
</feature>
<dbReference type="PANTHER" id="PTHR13903">
    <property type="entry name" value="PIRIN-RELATED"/>
    <property type="match status" value="1"/>
</dbReference>
<keyword evidence="7" id="KW-1185">Reference proteome</keyword>
<dbReference type="RefSeq" id="WP_283409765.1">
    <property type="nucleotide sequence ID" value="NZ_FXUF01000009.1"/>
</dbReference>
<dbReference type="CDD" id="cd02909">
    <property type="entry name" value="cupin_pirin_N"/>
    <property type="match status" value="1"/>
</dbReference>
<dbReference type="InterPro" id="IPR014710">
    <property type="entry name" value="RmlC-like_jellyroll"/>
</dbReference>
<keyword evidence="2" id="KW-0408">Iron</keyword>
<proteinExistence type="inferred from homology"/>
<feature type="binding site" evidence="2">
    <location>
        <position position="60"/>
    </location>
    <ligand>
        <name>Fe cation</name>
        <dbReference type="ChEBI" id="CHEBI:24875"/>
    </ligand>
</feature>
<evidence type="ECO:0000259" key="4">
    <source>
        <dbReference type="Pfam" id="PF02678"/>
    </source>
</evidence>
<feature type="domain" description="Pirin C-terminal" evidence="5">
    <location>
        <begin position="176"/>
        <end position="278"/>
    </location>
</feature>
<dbReference type="Pfam" id="PF05726">
    <property type="entry name" value="Pirin_C"/>
    <property type="match status" value="1"/>
</dbReference>
<evidence type="ECO:0000313" key="7">
    <source>
        <dbReference type="Proteomes" id="UP001158066"/>
    </source>
</evidence>
<dbReference type="Gene3D" id="2.60.120.10">
    <property type="entry name" value="Jelly Rolls"/>
    <property type="match status" value="2"/>
</dbReference>
<dbReference type="PIRSF" id="PIRSF006232">
    <property type="entry name" value="Pirin"/>
    <property type="match status" value="1"/>
</dbReference>
<dbReference type="InterPro" id="IPR003829">
    <property type="entry name" value="Pirin_N_dom"/>
</dbReference>
<dbReference type="InterPro" id="IPR011051">
    <property type="entry name" value="RmlC_Cupin_sf"/>
</dbReference>
<evidence type="ECO:0000256" key="2">
    <source>
        <dbReference type="PIRSR" id="PIRSR006232-1"/>
    </source>
</evidence>
<name>A0AA45WWY1_9CLOT</name>
<accession>A0AA45WWY1</accession>
<dbReference type="InterPro" id="IPR008778">
    <property type="entry name" value="Pirin_C_dom"/>
</dbReference>
<organism evidence="6 7">
    <name type="scientific">Anoxynatronum buryatiense</name>
    <dbReference type="NCBI Taxonomy" id="489973"/>
    <lineage>
        <taxon>Bacteria</taxon>
        <taxon>Bacillati</taxon>
        <taxon>Bacillota</taxon>
        <taxon>Clostridia</taxon>
        <taxon>Eubacteriales</taxon>
        <taxon>Clostridiaceae</taxon>
        <taxon>Anoxynatronum</taxon>
    </lineage>
</organism>
<gene>
    <name evidence="6" type="ORF">SAMN06296020_109112</name>
</gene>
<sequence>MNSYRSVKRVVRGRDASDGAGVKLVRVFSNRDASDFDPFLMMDAFDNDKPEEYVKGFPWHPHRGIETITYLLEGNVEHGDSLGNKGNIYDGDCQWMTAGSGIIHQEMPQPPGRMVGVQIWLNLPAKDKMTTPAYGDILSKNVPLLEDQGCDVRVIAGDYRGTSGAFEGRYIKPRFIDVTMPPQSTWVLDTEPDNTLYTYIFSGEGCFDPDSGEITGARNTLLFENGRQMKVTTGEKPLRFILLSGPRLNEPIAWGGPIVMNTREELDQAFQDLDEGTFIKERI</sequence>
<evidence type="ECO:0000256" key="1">
    <source>
        <dbReference type="ARBA" id="ARBA00008416"/>
    </source>
</evidence>
<keyword evidence="2" id="KW-0479">Metal-binding</keyword>
<comment type="cofactor">
    <cofactor evidence="2">
        <name>Fe cation</name>
        <dbReference type="ChEBI" id="CHEBI:24875"/>
    </cofactor>
    <text evidence="2">Binds 1 Fe cation per subunit.</text>
</comment>
<dbReference type="PANTHER" id="PTHR13903:SF8">
    <property type="entry name" value="PIRIN"/>
    <property type="match status" value="1"/>
</dbReference>
<dbReference type="Pfam" id="PF02678">
    <property type="entry name" value="Pirin"/>
    <property type="match status" value="1"/>
</dbReference>
<feature type="binding site" evidence="2">
    <location>
        <position position="104"/>
    </location>
    <ligand>
        <name>Fe cation</name>
        <dbReference type="ChEBI" id="CHEBI:24875"/>
    </ligand>
</feature>
<evidence type="ECO:0008006" key="8">
    <source>
        <dbReference type="Google" id="ProtNLM"/>
    </source>
</evidence>
<dbReference type="CDD" id="cd02247">
    <property type="entry name" value="cupin_pirin_C"/>
    <property type="match status" value="1"/>
</dbReference>
<protein>
    <recommendedName>
        <fullName evidence="8">Pirin</fullName>
    </recommendedName>
</protein>
<dbReference type="AlphaFoldDB" id="A0AA45WWY1"/>
<dbReference type="Proteomes" id="UP001158066">
    <property type="component" value="Unassembled WGS sequence"/>
</dbReference>
<comment type="caution">
    <text evidence="6">The sequence shown here is derived from an EMBL/GenBank/DDBJ whole genome shotgun (WGS) entry which is preliminary data.</text>
</comment>
<evidence type="ECO:0000256" key="3">
    <source>
        <dbReference type="RuleBase" id="RU003457"/>
    </source>
</evidence>